<keyword evidence="2" id="KW-1133">Transmembrane helix</keyword>
<feature type="transmembrane region" description="Helical" evidence="2">
    <location>
        <begin position="43"/>
        <end position="61"/>
    </location>
</feature>
<dbReference type="SMART" id="SM00248">
    <property type="entry name" value="ANK"/>
    <property type="match status" value="4"/>
</dbReference>
<feature type="repeat" description="ANK" evidence="1">
    <location>
        <begin position="449"/>
        <end position="477"/>
    </location>
</feature>
<accession>A0A7H0FTY3</accession>
<feature type="repeat" description="ANK" evidence="1">
    <location>
        <begin position="416"/>
        <end position="448"/>
    </location>
</feature>
<dbReference type="RefSeq" id="WP_187710945.1">
    <property type="nucleotide sequence ID" value="NZ_CP060820.1"/>
</dbReference>
<keyword evidence="2" id="KW-0812">Transmembrane</keyword>
<dbReference type="PROSITE" id="PS50297">
    <property type="entry name" value="ANK_REP_REGION"/>
    <property type="match status" value="1"/>
</dbReference>
<keyword evidence="5" id="KW-1185">Reference proteome</keyword>
<dbReference type="KEGG" id="lsx:H8B22_08100"/>
<evidence type="ECO:0000256" key="2">
    <source>
        <dbReference type="SAM" id="Phobius"/>
    </source>
</evidence>
<evidence type="ECO:0000256" key="1">
    <source>
        <dbReference type="PROSITE-ProRule" id="PRU00023"/>
    </source>
</evidence>
<dbReference type="Proteomes" id="UP000516018">
    <property type="component" value="Chromosome"/>
</dbReference>
<dbReference type="PANTHER" id="PTHR34978">
    <property type="entry name" value="POSSIBLE SENSOR-TRANSDUCER PROTEIN BLAR"/>
    <property type="match status" value="1"/>
</dbReference>
<dbReference type="Gene3D" id="1.25.40.20">
    <property type="entry name" value="Ankyrin repeat-containing domain"/>
    <property type="match status" value="1"/>
</dbReference>
<dbReference type="Gene3D" id="3.30.2010.10">
    <property type="entry name" value="Metalloproteases ('zincins'), catalytic domain"/>
    <property type="match status" value="1"/>
</dbReference>
<dbReference type="InterPro" id="IPR052173">
    <property type="entry name" value="Beta-lactam_resp_regulator"/>
</dbReference>
<gene>
    <name evidence="4" type="ORF">H8B22_08100</name>
</gene>
<name>A0A7H0FTY3_9GAMM</name>
<evidence type="ECO:0000313" key="4">
    <source>
        <dbReference type="EMBL" id="QNP39499.1"/>
    </source>
</evidence>
<keyword evidence="2" id="KW-0472">Membrane</keyword>
<dbReference type="InterPro" id="IPR036770">
    <property type="entry name" value="Ankyrin_rpt-contain_sf"/>
</dbReference>
<dbReference type="Pfam" id="PF05569">
    <property type="entry name" value="Peptidase_M56"/>
    <property type="match status" value="1"/>
</dbReference>
<organism evidence="4 5">
    <name type="scientific">Agrilutibacter terrestris</name>
    <dbReference type="NCBI Taxonomy" id="2865112"/>
    <lineage>
        <taxon>Bacteria</taxon>
        <taxon>Pseudomonadati</taxon>
        <taxon>Pseudomonadota</taxon>
        <taxon>Gammaproteobacteria</taxon>
        <taxon>Lysobacterales</taxon>
        <taxon>Lysobacteraceae</taxon>
        <taxon>Agrilutibacter</taxon>
    </lineage>
</organism>
<dbReference type="SUPFAM" id="SSF48403">
    <property type="entry name" value="Ankyrin repeat"/>
    <property type="match status" value="1"/>
</dbReference>
<feature type="transmembrane region" description="Helical" evidence="2">
    <location>
        <begin position="112"/>
        <end position="132"/>
    </location>
</feature>
<dbReference type="AlphaFoldDB" id="A0A7H0FTY3"/>
<sequence>MIADVIDAALALAAQHLWQGAALFVVALGLMRLRALGAELRSWLLLAVFALAVLAPLASFLPGTPAPAKTHLATTGHYDVMARAGEGVGPSEPSFEAGLCPDTLYLEVPRSLSSVLALAWLLGVLAQLVRLFDGWNQAQRLRRSARRAPALEAALADVLPRHARIATTAVDGPMLVGLLRPTILVPRALVDTLEPAALRDIVLHEIAHIRRGDLWLAAALRTALAVFWWSPFLRLIHARLELAREMACDARAAQGGGANVDYAGSLLASVEKLLALGERPPSLAVGMFEHRSHLAQRIDGLIEDDTAATPQRRRALLALCVATLVAFAGMAVATTPRLAMSSAPVVEPTPQVRALLAAARSGDVATVRRLAATGVDLDARALDQGTALIQAVRARDRGMVDALLALGADPDRAALGEGNPLIVASARGEQALVERLVQAGADVNRVVTYDETPLINAAREGHLATVQYLVAHGANVNLGVVADGWMGRWRSPLNQATDPAVRDYLARHGAVAGRP</sequence>
<evidence type="ECO:0000313" key="5">
    <source>
        <dbReference type="Proteomes" id="UP000516018"/>
    </source>
</evidence>
<dbReference type="InterPro" id="IPR008756">
    <property type="entry name" value="Peptidase_M56"/>
</dbReference>
<keyword evidence="1" id="KW-0040">ANK repeat</keyword>
<feature type="transmembrane region" description="Helical" evidence="2">
    <location>
        <begin position="315"/>
        <end position="333"/>
    </location>
</feature>
<protein>
    <submittedName>
        <fullName evidence="4">Ankyrin repeat domain-containing protein</fullName>
    </submittedName>
</protein>
<dbReference type="InterPro" id="IPR002110">
    <property type="entry name" value="Ankyrin_rpt"/>
</dbReference>
<reference evidence="4 5" key="1">
    <citation type="submission" date="2020-08" db="EMBL/GenBank/DDBJ databases">
        <title>Lysobacter sp. II4 sp. nov., isolated from soil.</title>
        <authorList>
            <person name="Woo C.Y."/>
            <person name="Kim J."/>
        </authorList>
    </citation>
    <scope>NUCLEOTIDE SEQUENCE [LARGE SCALE GENOMIC DNA]</scope>
    <source>
        <strain evidence="4 5">II4</strain>
    </source>
</reference>
<evidence type="ECO:0000259" key="3">
    <source>
        <dbReference type="Pfam" id="PF05569"/>
    </source>
</evidence>
<dbReference type="Pfam" id="PF13637">
    <property type="entry name" value="Ank_4"/>
    <property type="match status" value="1"/>
</dbReference>
<feature type="transmembrane region" description="Helical" evidence="2">
    <location>
        <begin position="12"/>
        <end position="31"/>
    </location>
</feature>
<feature type="domain" description="Peptidase M56" evidence="3">
    <location>
        <begin position="23"/>
        <end position="299"/>
    </location>
</feature>
<dbReference type="PANTHER" id="PTHR34978:SF3">
    <property type="entry name" value="SLR0241 PROTEIN"/>
    <property type="match status" value="1"/>
</dbReference>
<proteinExistence type="predicted"/>
<dbReference type="Pfam" id="PF12796">
    <property type="entry name" value="Ank_2"/>
    <property type="match status" value="1"/>
</dbReference>
<dbReference type="EMBL" id="CP060820">
    <property type="protein sequence ID" value="QNP39499.1"/>
    <property type="molecule type" value="Genomic_DNA"/>
</dbReference>
<dbReference type="CDD" id="cd07341">
    <property type="entry name" value="M56_BlaR1_MecR1_like"/>
    <property type="match status" value="1"/>
</dbReference>
<dbReference type="PROSITE" id="PS50088">
    <property type="entry name" value="ANK_REPEAT"/>
    <property type="match status" value="2"/>
</dbReference>